<dbReference type="RefSeq" id="XP_062788631.1">
    <property type="nucleotide sequence ID" value="XM_062932580.1"/>
</dbReference>
<reference evidence="3 4" key="1">
    <citation type="submission" date="2024-01" db="EMBL/GenBank/DDBJ databases">
        <title>Comparative genomics of Cryptococcus and Kwoniella reveals pathogenesis evolution and contrasting modes of karyotype evolution via chromosome fusion or intercentromeric recombination.</title>
        <authorList>
            <person name="Coelho M.A."/>
            <person name="David-Palma M."/>
            <person name="Shea T."/>
            <person name="Bowers K."/>
            <person name="McGinley-Smith S."/>
            <person name="Mohammad A.W."/>
            <person name="Gnirke A."/>
            <person name="Yurkov A.M."/>
            <person name="Nowrousian M."/>
            <person name="Sun S."/>
            <person name="Cuomo C.A."/>
            <person name="Heitman J."/>
        </authorList>
    </citation>
    <scope>NUCLEOTIDE SEQUENCE [LARGE SCALE GENOMIC DNA]</scope>
    <source>
        <strain evidence="3">CBS 11374</strain>
    </source>
</reference>
<organism evidence="3 4">
    <name type="scientific">Kwoniella shivajii</name>
    <dbReference type="NCBI Taxonomy" id="564305"/>
    <lineage>
        <taxon>Eukaryota</taxon>
        <taxon>Fungi</taxon>
        <taxon>Dikarya</taxon>
        <taxon>Basidiomycota</taxon>
        <taxon>Agaricomycotina</taxon>
        <taxon>Tremellomycetes</taxon>
        <taxon>Tremellales</taxon>
        <taxon>Cryptococcaceae</taxon>
        <taxon>Kwoniella</taxon>
    </lineage>
</organism>
<dbReference type="NCBIfam" id="TIGR00654">
    <property type="entry name" value="PhzF_family"/>
    <property type="match status" value="1"/>
</dbReference>
<comment type="similarity">
    <text evidence="1">Belongs to the PhzF family.</text>
</comment>
<dbReference type="Pfam" id="PF02567">
    <property type="entry name" value="PhzC-PhzF"/>
    <property type="match status" value="1"/>
</dbReference>
<evidence type="ECO:0000256" key="1">
    <source>
        <dbReference type="ARBA" id="ARBA00008270"/>
    </source>
</evidence>
<dbReference type="EMBL" id="CP141881">
    <property type="protein sequence ID" value="WRT63891.1"/>
    <property type="molecule type" value="Genomic_DNA"/>
</dbReference>
<dbReference type="GeneID" id="87952948"/>
<dbReference type="PIRSF" id="PIRSF016184">
    <property type="entry name" value="PhzC_PhzF"/>
    <property type="match status" value="1"/>
</dbReference>
<gene>
    <name evidence="3" type="ORF">IL334_000817</name>
</gene>
<dbReference type="Gene3D" id="3.10.310.10">
    <property type="entry name" value="Diaminopimelate Epimerase, Chain A, domain 1"/>
    <property type="match status" value="2"/>
</dbReference>
<name>A0ABZ1CTA6_9TREE</name>
<dbReference type="PANTHER" id="PTHR13774:SF17">
    <property type="entry name" value="PHENAZINE BIOSYNTHESIS-LIKE DOMAIN-CONTAINING PROTEIN"/>
    <property type="match status" value="1"/>
</dbReference>
<evidence type="ECO:0008006" key="5">
    <source>
        <dbReference type="Google" id="ProtNLM"/>
    </source>
</evidence>
<sequence>MLTSSLPFHLVNAFIVNDDLHSGNQASVVVFPDDQDERWKDERWLLNVAKDFNYSETAFLVPLSSPSQAETDTIGRWELRWFTVQEEVHLCGHATLATSKVLFSLYPSLDKVEFSTRYSGTLTAIKTEDDGIEITLPGMEDEYLSKAGTRGSEDEIERLSVALGLLDSGDILGISECLYSGDRSPIVQISDKVDIRDIQIDFKSLVTFSKSMVITQIDTLKSTEESNRLHIKSRVFGPGLGLDEDPVTGSAHADLCGYYLASPANKYLPEHLRDNPKIEVIALQCSQRGGELTLRWDEEIRKARIIGRAHQFAGGTLIGS</sequence>
<keyword evidence="4" id="KW-1185">Reference proteome</keyword>
<dbReference type="PANTHER" id="PTHR13774">
    <property type="entry name" value="PHENAZINE BIOSYNTHESIS PROTEIN"/>
    <property type="match status" value="1"/>
</dbReference>
<evidence type="ECO:0000313" key="3">
    <source>
        <dbReference type="EMBL" id="WRT63891.1"/>
    </source>
</evidence>
<dbReference type="InterPro" id="IPR003719">
    <property type="entry name" value="Phenazine_PhzF-like"/>
</dbReference>
<evidence type="ECO:0000256" key="2">
    <source>
        <dbReference type="ARBA" id="ARBA00023235"/>
    </source>
</evidence>
<dbReference type="Proteomes" id="UP001329825">
    <property type="component" value="Chromosome 1"/>
</dbReference>
<accession>A0ABZ1CTA6</accession>
<protein>
    <recommendedName>
        <fullName evidence="5">Phenazine biosynthesis protein</fullName>
    </recommendedName>
</protein>
<dbReference type="SUPFAM" id="SSF54506">
    <property type="entry name" value="Diaminopimelate epimerase-like"/>
    <property type="match status" value="1"/>
</dbReference>
<evidence type="ECO:0000313" key="4">
    <source>
        <dbReference type="Proteomes" id="UP001329825"/>
    </source>
</evidence>
<keyword evidence="2" id="KW-0413">Isomerase</keyword>
<proteinExistence type="inferred from homology"/>